<name>A0ABW2TXX9_9PSEU</name>
<reference evidence="2" key="1">
    <citation type="journal article" date="2019" name="Int. J. Syst. Evol. Microbiol.">
        <title>The Global Catalogue of Microorganisms (GCM) 10K type strain sequencing project: providing services to taxonomists for standard genome sequencing and annotation.</title>
        <authorList>
            <consortium name="The Broad Institute Genomics Platform"/>
            <consortium name="The Broad Institute Genome Sequencing Center for Infectious Disease"/>
            <person name="Wu L."/>
            <person name="Ma J."/>
        </authorList>
    </citation>
    <scope>NUCLEOTIDE SEQUENCE [LARGE SCALE GENOMIC DNA]</scope>
    <source>
        <strain evidence="2">JCM 17695</strain>
    </source>
</reference>
<organism evidence="1 2">
    <name type="scientific">Actinokineospora soli</name>
    <dbReference type="NCBI Taxonomy" id="1048753"/>
    <lineage>
        <taxon>Bacteria</taxon>
        <taxon>Bacillati</taxon>
        <taxon>Actinomycetota</taxon>
        <taxon>Actinomycetes</taxon>
        <taxon>Pseudonocardiales</taxon>
        <taxon>Pseudonocardiaceae</taxon>
        <taxon>Actinokineospora</taxon>
    </lineage>
</organism>
<dbReference type="EMBL" id="JBHTEY010000004">
    <property type="protein sequence ID" value="MFC7617313.1"/>
    <property type="molecule type" value="Genomic_DNA"/>
</dbReference>
<comment type="caution">
    <text evidence="1">The sequence shown here is derived from an EMBL/GenBank/DDBJ whole genome shotgun (WGS) entry which is preliminary data.</text>
</comment>
<protein>
    <submittedName>
        <fullName evidence="1">Uncharacterized protein</fullName>
    </submittedName>
</protein>
<accession>A0ABW2TXX9</accession>
<evidence type="ECO:0000313" key="1">
    <source>
        <dbReference type="EMBL" id="MFC7617313.1"/>
    </source>
</evidence>
<keyword evidence="2" id="KW-1185">Reference proteome</keyword>
<gene>
    <name evidence="1" type="ORF">ACFQV2_31710</name>
</gene>
<proteinExistence type="predicted"/>
<sequence length="180" mass="17976">MDAVPDQGDGVGGGAGVVVVGDLQAECFEESSGDVFGQVVELDGADGELIEQFWAGCVVDEVLDVGELLFERGAFGFEFGAAVVDVADEVLVDVLGDLQGAEQVLVSRVGVGDGSLECGDSFGVVASVGVGEGLEVAVEEVAAIGAENPFVEEGFEEVEEGVFAGAEDGGVCGGSPGLLG</sequence>
<evidence type="ECO:0000313" key="2">
    <source>
        <dbReference type="Proteomes" id="UP001596512"/>
    </source>
</evidence>
<dbReference type="Proteomes" id="UP001596512">
    <property type="component" value="Unassembled WGS sequence"/>
</dbReference>